<dbReference type="OrthoDB" id="1955244at2"/>
<keyword evidence="2" id="KW-1133">Transmembrane helix</keyword>
<dbReference type="Proteomes" id="UP000247476">
    <property type="component" value="Unassembled WGS sequence"/>
</dbReference>
<keyword evidence="2" id="KW-0812">Transmembrane</keyword>
<name>A0A2V5K4L7_9BACL</name>
<reference evidence="4 5" key="1">
    <citation type="submission" date="2018-05" db="EMBL/GenBank/DDBJ databases">
        <title>Paenibacillus flagellatus sp. nov., isolated from selenium mineral soil.</title>
        <authorList>
            <person name="Dai X."/>
        </authorList>
    </citation>
    <scope>NUCLEOTIDE SEQUENCE [LARGE SCALE GENOMIC DNA]</scope>
    <source>
        <strain evidence="4 5">DXL2</strain>
    </source>
</reference>
<organism evidence="4 5">
    <name type="scientific">Paenibacillus flagellatus</name>
    <dbReference type="NCBI Taxonomy" id="2211139"/>
    <lineage>
        <taxon>Bacteria</taxon>
        <taxon>Bacillati</taxon>
        <taxon>Bacillota</taxon>
        <taxon>Bacilli</taxon>
        <taxon>Bacillales</taxon>
        <taxon>Paenibacillaceae</taxon>
        <taxon>Paenibacillus</taxon>
    </lineage>
</organism>
<gene>
    <name evidence="4" type="ORF">DLM86_21035</name>
</gene>
<feature type="transmembrane region" description="Helical" evidence="2">
    <location>
        <begin position="40"/>
        <end position="71"/>
    </location>
</feature>
<feature type="domain" description="DUF4190" evidence="3">
    <location>
        <begin position="39"/>
        <end position="101"/>
    </location>
</feature>
<protein>
    <recommendedName>
        <fullName evidence="3">DUF4190 domain-containing protein</fullName>
    </recommendedName>
</protein>
<dbReference type="Pfam" id="PF13828">
    <property type="entry name" value="DUF4190"/>
    <property type="match status" value="1"/>
</dbReference>
<evidence type="ECO:0000256" key="2">
    <source>
        <dbReference type="SAM" id="Phobius"/>
    </source>
</evidence>
<keyword evidence="2" id="KW-0472">Membrane</keyword>
<accession>A0A2V5K4L7</accession>
<dbReference type="EMBL" id="QJVJ01000009">
    <property type="protein sequence ID" value="PYI52653.1"/>
    <property type="molecule type" value="Genomic_DNA"/>
</dbReference>
<feature type="transmembrane region" description="Helical" evidence="2">
    <location>
        <begin position="83"/>
        <end position="113"/>
    </location>
</feature>
<evidence type="ECO:0000313" key="5">
    <source>
        <dbReference type="Proteomes" id="UP000247476"/>
    </source>
</evidence>
<keyword evidence="5" id="KW-1185">Reference proteome</keyword>
<evidence type="ECO:0000313" key="4">
    <source>
        <dbReference type="EMBL" id="PYI52653.1"/>
    </source>
</evidence>
<feature type="compositionally biased region" description="Polar residues" evidence="1">
    <location>
        <begin position="13"/>
        <end position="25"/>
    </location>
</feature>
<feature type="region of interest" description="Disordered" evidence="1">
    <location>
        <begin position="1"/>
        <end position="34"/>
    </location>
</feature>
<evidence type="ECO:0000256" key="1">
    <source>
        <dbReference type="SAM" id="MobiDB-lite"/>
    </source>
</evidence>
<sequence>MGSLSMQREACPNVNSPSFHPSEFSQPPRYEQPKTNGKSIAALVLGILSIVLPYIGLIIGIIAIVFASLSFKEIKRTGEQGRGMAIAGLVCGIIGTAIYAIIVLIVIIAAVFLTYSTDSFTI</sequence>
<comment type="caution">
    <text evidence="4">The sequence shown here is derived from an EMBL/GenBank/DDBJ whole genome shotgun (WGS) entry which is preliminary data.</text>
</comment>
<proteinExistence type="predicted"/>
<evidence type="ECO:0000259" key="3">
    <source>
        <dbReference type="Pfam" id="PF13828"/>
    </source>
</evidence>
<dbReference type="AlphaFoldDB" id="A0A2V5K4L7"/>
<dbReference type="InterPro" id="IPR025241">
    <property type="entry name" value="DUF4190"/>
</dbReference>